<protein>
    <submittedName>
        <fullName evidence="3">Beta-lactamase/transpeptidase-like protein</fullName>
    </submittedName>
</protein>
<comment type="similarity">
    <text evidence="1">Belongs to the peptidase S12 family.</text>
</comment>
<reference evidence="3" key="1">
    <citation type="journal article" date="2020" name="Stud. Mycol.">
        <title>101 Dothideomycetes genomes: a test case for predicting lifestyles and emergence of pathogens.</title>
        <authorList>
            <person name="Haridas S."/>
            <person name="Albert R."/>
            <person name="Binder M."/>
            <person name="Bloem J."/>
            <person name="Labutti K."/>
            <person name="Salamov A."/>
            <person name="Andreopoulos B."/>
            <person name="Baker S."/>
            <person name="Barry K."/>
            <person name="Bills G."/>
            <person name="Bluhm B."/>
            <person name="Cannon C."/>
            <person name="Castanera R."/>
            <person name="Culley D."/>
            <person name="Daum C."/>
            <person name="Ezra D."/>
            <person name="Gonzalez J."/>
            <person name="Henrissat B."/>
            <person name="Kuo A."/>
            <person name="Liang C."/>
            <person name="Lipzen A."/>
            <person name="Lutzoni F."/>
            <person name="Magnuson J."/>
            <person name="Mondo S."/>
            <person name="Nolan M."/>
            <person name="Ohm R."/>
            <person name="Pangilinan J."/>
            <person name="Park H.-J."/>
            <person name="Ramirez L."/>
            <person name="Alfaro M."/>
            <person name="Sun H."/>
            <person name="Tritt A."/>
            <person name="Yoshinaga Y."/>
            <person name="Zwiers L.-H."/>
            <person name="Turgeon B."/>
            <person name="Goodwin S."/>
            <person name="Spatafora J."/>
            <person name="Crous P."/>
            <person name="Grigoriev I."/>
        </authorList>
    </citation>
    <scope>NUCLEOTIDE SEQUENCE</scope>
    <source>
        <strain evidence="3">CBS 121739</strain>
    </source>
</reference>
<dbReference type="InterPro" id="IPR001466">
    <property type="entry name" value="Beta-lactam-related"/>
</dbReference>
<dbReference type="InterPro" id="IPR050491">
    <property type="entry name" value="AmpC-like"/>
</dbReference>
<keyword evidence="4" id="KW-1185">Reference proteome</keyword>
<dbReference type="Gene3D" id="3.40.710.10">
    <property type="entry name" value="DD-peptidase/beta-lactamase superfamily"/>
    <property type="match status" value="1"/>
</dbReference>
<dbReference type="GeneID" id="54482924"/>
<gene>
    <name evidence="3" type="ORF">EJ05DRAFT_439383</name>
</gene>
<evidence type="ECO:0000256" key="1">
    <source>
        <dbReference type="ARBA" id="ARBA00038215"/>
    </source>
</evidence>
<name>A0A6A6W8Y1_9PEZI</name>
<organism evidence="3 4">
    <name type="scientific">Pseudovirgaria hyperparasitica</name>
    <dbReference type="NCBI Taxonomy" id="470096"/>
    <lineage>
        <taxon>Eukaryota</taxon>
        <taxon>Fungi</taxon>
        <taxon>Dikarya</taxon>
        <taxon>Ascomycota</taxon>
        <taxon>Pezizomycotina</taxon>
        <taxon>Dothideomycetes</taxon>
        <taxon>Dothideomycetes incertae sedis</taxon>
        <taxon>Acrospermales</taxon>
        <taxon>Acrospermaceae</taxon>
        <taxon>Pseudovirgaria</taxon>
    </lineage>
</organism>
<dbReference type="AlphaFoldDB" id="A0A6A6W8Y1"/>
<dbReference type="Proteomes" id="UP000799437">
    <property type="component" value="Unassembled WGS sequence"/>
</dbReference>
<dbReference type="OrthoDB" id="5946976at2759"/>
<evidence type="ECO:0000313" key="4">
    <source>
        <dbReference type="Proteomes" id="UP000799437"/>
    </source>
</evidence>
<accession>A0A6A6W8Y1</accession>
<dbReference type="PANTHER" id="PTHR46825:SF14">
    <property type="entry name" value="BETA-LACTAMASE-RELATED DOMAIN-CONTAINING PROTEIN"/>
    <property type="match status" value="1"/>
</dbReference>
<sequence>MADYERQLIEKLESQQASIDKICRIAGVAGASIGVIHGGEIVYTNHHGFADPEQKQKADSSTLYGIGSCSKSFFAVAVANAIVDKKTVEWDEPVRRHLPEFITSSTMVTDNANLVDIAAHRMGLSGAFHLTFQGDGEHLIKKDDFWKYLPKLRPVVPFRASWLYNSHGYSVLGQLLEKVTGKSLQECLDEYVSKPLGLKRTISKLEFDTTPNFAKPHAALADGSLHPLKYRHDFRNHFFEAAAGIYTSLEDMLTYSKHVLRAASELPPKEHGPIREAGEHYSAHIPIMTPSIRERSYGLGWIRTQLPGAVGLIGDNSRIAAVQDLPILGEGASSKLALYHQGATVGYFTSFYLFPETQSGVIVLTNSIANCDAADFIAQSLIQSLFSDEQKLDFVQLTERFCSRCLGFYDQMQQTVETKRQKSPPPRHLAEYTGEYYDDTGLFFIGITCDPESKEQLKLAFQGLDRHTYSLRYFYDETFEWTLTRDETAKRGRYHQFDQRYFNFCFNELNGQVVSLSWHHDRNVQQPEVFKKSEM</sequence>
<dbReference type="PANTHER" id="PTHR46825">
    <property type="entry name" value="D-ALANYL-D-ALANINE-CARBOXYPEPTIDASE/ENDOPEPTIDASE AMPH"/>
    <property type="match status" value="1"/>
</dbReference>
<dbReference type="InterPro" id="IPR012338">
    <property type="entry name" value="Beta-lactam/transpept-like"/>
</dbReference>
<feature type="domain" description="Beta-lactamase-related" evidence="2">
    <location>
        <begin position="27"/>
        <end position="367"/>
    </location>
</feature>
<dbReference type="SUPFAM" id="SSF56601">
    <property type="entry name" value="beta-lactamase/transpeptidase-like"/>
    <property type="match status" value="1"/>
</dbReference>
<dbReference type="RefSeq" id="XP_033600498.1">
    <property type="nucleotide sequence ID" value="XM_033741870.1"/>
</dbReference>
<evidence type="ECO:0000259" key="2">
    <source>
        <dbReference type="Pfam" id="PF00144"/>
    </source>
</evidence>
<dbReference type="Pfam" id="PF00144">
    <property type="entry name" value="Beta-lactamase"/>
    <property type="match status" value="1"/>
</dbReference>
<dbReference type="EMBL" id="ML996572">
    <property type="protein sequence ID" value="KAF2758047.1"/>
    <property type="molecule type" value="Genomic_DNA"/>
</dbReference>
<evidence type="ECO:0000313" key="3">
    <source>
        <dbReference type="EMBL" id="KAF2758047.1"/>
    </source>
</evidence>
<proteinExistence type="inferred from homology"/>